<reference evidence="1" key="1">
    <citation type="submission" date="2010-05" db="EMBL/GenBank/DDBJ databases">
        <authorList>
            <person name="Genoscope - CEA"/>
        </authorList>
    </citation>
    <scope>NUCLEOTIDE SEQUENCE</scope>
</reference>
<dbReference type="SUPFAM" id="SSF111369">
    <property type="entry name" value="HlyD-like secretion proteins"/>
    <property type="match status" value="1"/>
</dbReference>
<accession>F4MN52</accession>
<dbReference type="PANTHER" id="PTHR30469:SF15">
    <property type="entry name" value="HLYD FAMILY OF SECRETION PROTEINS"/>
    <property type="match status" value="1"/>
</dbReference>
<sequence length="372" mass="42249">MRKSLISVGFGLLLLIVGSFVSNLIININKSEPNYNNNSLTSVYIKVVKNNSNKIEIERNGKLQSSNRISIISEVQGIKKKHRNKNFKEGERFNRGETLIEINSDEFNSTVKQSRSELKNLIASVLPDIKIDYTENFNKWKNYFDNLSVEKPISKIPESASEKENLFLVGRGIESSYYKVKNLEERLSKYHIKAPFNGILVKGNISDGAFIVPNQILGEFIDPNNFEVGVNIPVNHIEKIKLNQSVSIISEGDKDDVIGKIKRINRKVDEMTQTVKIFIEFNNRNLFEGKFVEIKVPLGVIPNSQLISRSLLINDKYVFVANKDNKISKAYVQPIFYNKKNVIVTGLEDGTRLITSSVSGIYEGMKIKVVQR</sequence>
<dbReference type="Gene3D" id="1.10.287.470">
    <property type="entry name" value="Helix hairpin bin"/>
    <property type="match status" value="1"/>
</dbReference>
<name>F4MN52_9BACT</name>
<dbReference type="GO" id="GO:1990281">
    <property type="term" value="C:efflux pump complex"/>
    <property type="evidence" value="ECO:0007669"/>
    <property type="project" value="TreeGrafter"/>
</dbReference>
<reference evidence="1" key="2">
    <citation type="journal article" date="2012" name="Environ. Microbiol.">
        <title>Genomic content of uncultured Bacteroidetes from contrasting oceanic provinces in the North Atlantic Ocean.</title>
        <authorList>
            <person name="Gomez-Pereira P.R."/>
            <person name="Schuler M."/>
            <person name="Fuchs B.M."/>
            <person name="Bennke C."/>
            <person name="Teeling H."/>
            <person name="Waldmann J."/>
            <person name="Richter M."/>
            <person name="Barbe V."/>
            <person name="Bataille E."/>
            <person name="Glockner F.O."/>
            <person name="Amann R."/>
        </authorList>
    </citation>
    <scope>NUCLEOTIDE SEQUENCE</scope>
</reference>
<dbReference type="Gene3D" id="2.40.420.20">
    <property type="match status" value="1"/>
</dbReference>
<dbReference type="EMBL" id="FQ032828">
    <property type="protein sequence ID" value="CBL87565.1"/>
    <property type="molecule type" value="Genomic_DNA"/>
</dbReference>
<dbReference type="Gene3D" id="2.40.30.170">
    <property type="match status" value="1"/>
</dbReference>
<organism evidence="1">
    <name type="scientific">uncultured Flavobacteriia bacterium</name>
    <dbReference type="NCBI Taxonomy" id="212695"/>
    <lineage>
        <taxon>Bacteria</taxon>
        <taxon>Pseudomonadati</taxon>
        <taxon>Bacteroidota</taxon>
        <taxon>Flavobacteriia</taxon>
        <taxon>environmental samples</taxon>
    </lineage>
</organism>
<gene>
    <name evidence="1" type="ORF">S18_920_0004</name>
</gene>
<dbReference type="GO" id="GO:0015562">
    <property type="term" value="F:efflux transmembrane transporter activity"/>
    <property type="evidence" value="ECO:0007669"/>
    <property type="project" value="TreeGrafter"/>
</dbReference>
<dbReference type="AlphaFoldDB" id="F4MN52"/>
<protein>
    <submittedName>
        <fullName evidence="1">HlyD family secretion protein</fullName>
    </submittedName>
</protein>
<dbReference type="PANTHER" id="PTHR30469">
    <property type="entry name" value="MULTIDRUG RESISTANCE PROTEIN MDTA"/>
    <property type="match status" value="1"/>
</dbReference>
<dbReference type="Gene3D" id="2.40.50.100">
    <property type="match status" value="1"/>
</dbReference>
<evidence type="ECO:0000313" key="1">
    <source>
        <dbReference type="EMBL" id="CBL87565.1"/>
    </source>
</evidence>
<proteinExistence type="predicted"/>